<evidence type="ECO:0000259" key="3">
    <source>
        <dbReference type="PROSITE" id="PS50891"/>
    </source>
</evidence>
<proteinExistence type="inferred from homology"/>
<feature type="domain" description="LOB" evidence="3">
    <location>
        <begin position="231"/>
        <end position="337"/>
    </location>
</feature>
<dbReference type="EMBL" id="JBBNAF010000011">
    <property type="protein sequence ID" value="KAK9099320.1"/>
    <property type="molecule type" value="Genomic_DNA"/>
</dbReference>
<name>A0AAP0EW19_9MAGN</name>
<dbReference type="PROSITE" id="PS50891">
    <property type="entry name" value="LOB"/>
    <property type="match status" value="1"/>
</dbReference>
<comment type="similarity">
    <text evidence="1">Belongs to the LOB domain-containing protein family.</text>
</comment>
<comment type="caution">
    <text evidence="4">The sequence shown here is derived from an EMBL/GenBank/DDBJ whole genome shotgun (WGS) entry which is preliminary data.</text>
</comment>
<evidence type="ECO:0000256" key="2">
    <source>
        <dbReference type="SAM" id="MobiDB-lite"/>
    </source>
</evidence>
<dbReference type="AlphaFoldDB" id="A0AAP0EW19"/>
<dbReference type="PANTHER" id="PTHR31301:SF186">
    <property type="entry name" value="OS09G0364100 PROTEIN"/>
    <property type="match status" value="1"/>
</dbReference>
<evidence type="ECO:0000256" key="1">
    <source>
        <dbReference type="ARBA" id="ARBA00005474"/>
    </source>
</evidence>
<feature type="region of interest" description="Disordered" evidence="2">
    <location>
        <begin position="350"/>
        <end position="412"/>
    </location>
</feature>
<dbReference type="Proteomes" id="UP001420932">
    <property type="component" value="Unassembled WGS sequence"/>
</dbReference>
<evidence type="ECO:0000313" key="5">
    <source>
        <dbReference type="Proteomes" id="UP001420932"/>
    </source>
</evidence>
<feature type="region of interest" description="Disordered" evidence="2">
    <location>
        <begin position="202"/>
        <end position="241"/>
    </location>
</feature>
<sequence>MSSVGVRASAVAASGRRICRRWCQMSSLPVRPPPLVVVVRRRVGNQGRLPWPSTAGGCATPTAVRHSSSLSWNALRSSLPRPSAVAGCAALRSFVALRRISLGRMPPLAVQPPQPFADLLRCRGTLFVDASGTIVVTLCHPACAAPAAGRRSSSLPRQSSPLAGPFACFLLSRPSRCSSLPGEGCKWDAIGRGLKLSSLSPQGARRRFIPANPPSSSSSRSSRAEHQEQPPGVRGVSVPAEKMHARVPVGEVLPPDRQEEFLNAHKLFGVSNIVKTIKFIQEHNRAPSDVDEAMKTMIYQSNARAADPVGGCCRIIWDLQRQIEMQAAELSHVRRQLAFFRAHHRQQQTNDHLDNVVLPPPPPLLLPPHIMDHHHHSSSSQTPSSPSSSSANNVFSYNNNSHNNNNNNGDSSYMQDLMLPPPLSYQQNQQQLMFHNLTLNDNQSSQELLGLEEQLEQNSCPNSNFQGLEQWLVHDSSTTRVSVDGQEEDDDHREQKIIITRDLMIDEKPCKRKRSEEATVVQMMDEDDHPKTLTFHGSKETIQVISDRVAEHDDDQKQMVEVDEKEAKSNDNVEKHNEVSKEVVPLLFSTSNTAL</sequence>
<dbReference type="Pfam" id="PF03195">
    <property type="entry name" value="LOB"/>
    <property type="match status" value="1"/>
</dbReference>
<feature type="region of interest" description="Disordered" evidence="2">
    <location>
        <begin position="550"/>
        <end position="578"/>
    </location>
</feature>
<keyword evidence="5" id="KW-1185">Reference proteome</keyword>
<evidence type="ECO:0000313" key="4">
    <source>
        <dbReference type="EMBL" id="KAK9099320.1"/>
    </source>
</evidence>
<dbReference type="PANTHER" id="PTHR31301">
    <property type="entry name" value="LOB DOMAIN-CONTAINING PROTEIN 4-RELATED"/>
    <property type="match status" value="1"/>
</dbReference>
<protein>
    <recommendedName>
        <fullName evidence="3">LOB domain-containing protein</fullName>
    </recommendedName>
</protein>
<reference evidence="4 5" key="1">
    <citation type="submission" date="2024-01" db="EMBL/GenBank/DDBJ databases">
        <title>Genome assemblies of Stephania.</title>
        <authorList>
            <person name="Yang L."/>
        </authorList>
    </citation>
    <scope>NUCLEOTIDE SEQUENCE [LARGE SCALE GENOMIC DNA]</scope>
    <source>
        <strain evidence="4">YNDBR</strain>
        <tissue evidence="4">Leaf</tissue>
    </source>
</reference>
<accession>A0AAP0EW19</accession>
<dbReference type="InterPro" id="IPR004883">
    <property type="entry name" value="LOB"/>
</dbReference>
<organism evidence="4 5">
    <name type="scientific">Stephania yunnanensis</name>
    <dbReference type="NCBI Taxonomy" id="152371"/>
    <lineage>
        <taxon>Eukaryota</taxon>
        <taxon>Viridiplantae</taxon>
        <taxon>Streptophyta</taxon>
        <taxon>Embryophyta</taxon>
        <taxon>Tracheophyta</taxon>
        <taxon>Spermatophyta</taxon>
        <taxon>Magnoliopsida</taxon>
        <taxon>Ranunculales</taxon>
        <taxon>Menispermaceae</taxon>
        <taxon>Menispermoideae</taxon>
        <taxon>Cissampelideae</taxon>
        <taxon>Stephania</taxon>
    </lineage>
</organism>
<gene>
    <name evidence="4" type="ORF">Syun_026365</name>
</gene>
<feature type="compositionally biased region" description="Low complexity" evidence="2">
    <location>
        <begin position="378"/>
        <end position="412"/>
    </location>
</feature>